<dbReference type="CDD" id="cd07178">
    <property type="entry name" value="terB_like_YebE"/>
    <property type="match status" value="1"/>
</dbReference>
<dbReference type="EMBL" id="CP027668">
    <property type="protein sequence ID" value="AVO46093.1"/>
    <property type="molecule type" value="Genomic_DNA"/>
</dbReference>
<accession>A0A2S0NDV4</accession>
<dbReference type="Proteomes" id="UP000237889">
    <property type="component" value="Chromosome"/>
</dbReference>
<evidence type="ECO:0000256" key="1">
    <source>
        <dbReference type="SAM" id="MobiDB-lite"/>
    </source>
</evidence>
<protein>
    <submittedName>
        <fullName evidence="2">DUF533 domain-containing protein</fullName>
    </submittedName>
</protein>
<feature type="compositionally biased region" description="Low complexity" evidence="1">
    <location>
        <begin position="80"/>
        <end position="91"/>
    </location>
</feature>
<evidence type="ECO:0000313" key="3">
    <source>
        <dbReference type="Proteomes" id="UP000237889"/>
    </source>
</evidence>
<dbReference type="InterPro" id="IPR007486">
    <property type="entry name" value="YebE"/>
</dbReference>
<dbReference type="SUPFAM" id="SSF158682">
    <property type="entry name" value="TerB-like"/>
    <property type="match status" value="1"/>
</dbReference>
<name>A0A2S0NDV4_9HYPH</name>
<dbReference type="InterPro" id="IPR029024">
    <property type="entry name" value="TerB-like"/>
</dbReference>
<keyword evidence="3" id="KW-1185">Reference proteome</keyword>
<reference evidence="2 3" key="1">
    <citation type="submission" date="2018-03" db="EMBL/GenBank/DDBJ databases">
        <title>Genome sequencing of Phreatobacter sp.</title>
        <authorList>
            <person name="Kim S.-J."/>
            <person name="Heo J."/>
            <person name="Kwon S.-W."/>
        </authorList>
    </citation>
    <scope>NUCLEOTIDE SEQUENCE [LARGE SCALE GENOMIC DNA]</scope>
    <source>
        <strain evidence="2 3">S-12</strain>
    </source>
</reference>
<feature type="region of interest" description="Disordered" evidence="1">
    <location>
        <begin position="72"/>
        <end position="94"/>
    </location>
</feature>
<proteinExistence type="predicted"/>
<dbReference type="AlphaFoldDB" id="A0A2S0NDV4"/>
<organism evidence="2 3">
    <name type="scientific">Phreatobacter cathodiphilus</name>
    <dbReference type="NCBI Taxonomy" id="1868589"/>
    <lineage>
        <taxon>Bacteria</taxon>
        <taxon>Pseudomonadati</taxon>
        <taxon>Pseudomonadota</taxon>
        <taxon>Alphaproteobacteria</taxon>
        <taxon>Hyphomicrobiales</taxon>
        <taxon>Phreatobacteraceae</taxon>
        <taxon>Phreatobacter</taxon>
    </lineage>
</organism>
<dbReference type="Pfam" id="PF04391">
    <property type="entry name" value="DUF533"/>
    <property type="match status" value="1"/>
</dbReference>
<dbReference type="Gene3D" id="1.10.3680.10">
    <property type="entry name" value="TerB-like"/>
    <property type="match status" value="1"/>
</dbReference>
<evidence type="ECO:0000313" key="2">
    <source>
        <dbReference type="EMBL" id="AVO46093.1"/>
    </source>
</evidence>
<sequence>MHRSWRHFREDALTDISRILTSVLSGGRQQGGSGGLLGQLAEMAQRGQGASGGPGASGGGLMDQLGAVLRNAQQQGGSVPATAQPAAPAAPGAGGGNLLDQLMGTLRSAQAQGGAGGLGGLLGQATEVLQKNAGGFAGGAAAGTLAGLLLGTGAGRQIAGTAARLGGLAAIGGLAYVALRNYQQGKPVVQGTIDDVSSLLGMGKAPEGFAEAGGTIEDTAEILLRAMVAAAYADGEMSPDERAMIVGQLDSMGLGQAEKSFLDGVLAAPVSIKILAASCTTDEMKAQAYIAAHLGMNVDTAAEAKFLKDFAQALGLEASLVAHLDQAAAEAKASAAA</sequence>
<dbReference type="KEGG" id="phr:C6569_13995"/>
<gene>
    <name evidence="2" type="ORF">C6569_13995</name>
</gene>